<feature type="transmembrane region" description="Helical" evidence="1">
    <location>
        <begin position="739"/>
        <end position="766"/>
    </location>
</feature>
<dbReference type="EMBL" id="NWUJ01000008">
    <property type="protein sequence ID" value="PFH33558.1"/>
    <property type="molecule type" value="Genomic_DNA"/>
</dbReference>
<keyword evidence="1" id="KW-0472">Membrane</keyword>
<gene>
    <name evidence="2" type="ORF">BESB_077750</name>
</gene>
<dbReference type="InterPro" id="IPR009637">
    <property type="entry name" value="GPR107/GPR108-like"/>
</dbReference>
<keyword evidence="1" id="KW-1133">Transmembrane helix</keyword>
<feature type="transmembrane region" description="Helical" evidence="1">
    <location>
        <begin position="850"/>
        <end position="870"/>
    </location>
</feature>
<protein>
    <submittedName>
        <fullName evidence="2">Uncharacterized protein</fullName>
    </submittedName>
</protein>
<keyword evidence="1" id="KW-0812">Transmembrane</keyword>
<organism evidence="2 3">
    <name type="scientific">Besnoitia besnoiti</name>
    <name type="common">Apicomplexan protozoan</name>
    <dbReference type="NCBI Taxonomy" id="94643"/>
    <lineage>
        <taxon>Eukaryota</taxon>
        <taxon>Sar</taxon>
        <taxon>Alveolata</taxon>
        <taxon>Apicomplexa</taxon>
        <taxon>Conoidasida</taxon>
        <taxon>Coccidia</taxon>
        <taxon>Eucoccidiorida</taxon>
        <taxon>Eimeriorina</taxon>
        <taxon>Sarcocystidae</taxon>
        <taxon>Besnoitia</taxon>
    </lineage>
</organism>
<feature type="transmembrane region" description="Helical" evidence="1">
    <location>
        <begin position="876"/>
        <end position="897"/>
    </location>
</feature>
<accession>A0A2A9M4Z3</accession>
<keyword evidence="3" id="KW-1185">Reference proteome</keyword>
<dbReference type="GeneID" id="40312701"/>
<comment type="caution">
    <text evidence="2">The sequence shown here is derived from an EMBL/GenBank/DDBJ whole genome shotgun (WGS) entry which is preliminary data.</text>
</comment>
<dbReference type="AlphaFoldDB" id="A0A2A9M4Z3"/>
<dbReference type="OrthoDB" id="446247at2759"/>
<dbReference type="RefSeq" id="XP_029217567.1">
    <property type="nucleotide sequence ID" value="XM_029366136.1"/>
</dbReference>
<evidence type="ECO:0000256" key="1">
    <source>
        <dbReference type="SAM" id="Phobius"/>
    </source>
</evidence>
<name>A0A2A9M4Z3_BESBE</name>
<evidence type="ECO:0000313" key="3">
    <source>
        <dbReference type="Proteomes" id="UP000224006"/>
    </source>
</evidence>
<dbReference type="PANTHER" id="PTHR21229">
    <property type="entry name" value="LUNG SEVEN TRANSMEMBRANE RECEPTOR"/>
    <property type="match status" value="1"/>
</dbReference>
<dbReference type="KEGG" id="bbes:BESB_077750"/>
<proteinExistence type="predicted"/>
<dbReference type="GO" id="GO:0005794">
    <property type="term" value="C:Golgi apparatus"/>
    <property type="evidence" value="ECO:0007669"/>
    <property type="project" value="TreeGrafter"/>
</dbReference>
<feature type="transmembrane region" description="Helical" evidence="1">
    <location>
        <begin position="957"/>
        <end position="978"/>
    </location>
</feature>
<feature type="transmembrane region" description="Helical" evidence="1">
    <location>
        <begin position="819"/>
        <end position="838"/>
    </location>
</feature>
<feature type="transmembrane region" description="Helical" evidence="1">
    <location>
        <begin position="773"/>
        <end position="791"/>
    </location>
</feature>
<evidence type="ECO:0000313" key="2">
    <source>
        <dbReference type="EMBL" id="PFH33558.1"/>
    </source>
</evidence>
<sequence length="1012" mass="109560">MKRRRPCVAGTAPPRQAQTERRVTSLLRRVKLRTKNQSFQRQTPLLCVWRKTQVKAEAVSRSVNSSAMPGVQTARELALHFRWSAPFEGEEELPDGGASTEITAQKSWRVMQKAFPHDSRSEKTESMQRAETCAPPFAPSPREQAPAAASFAGLACCGLRQLLADGGLDSGVPPERSFPCGFREQGAETPDSFAPLSVPSTRPSRRAAPGACLRYGWRSFAHFPASGSCLFSSSPAHAPCPRRFGCPSVSAVDGAARRASRESFCFPVSTRSLLSVVLPPLSSCPRCAPPASAPPPCGKASAGASVSSQAPSSASVSLTLPASPPLPGALLSPLVNASRGAVQSLRRRHSARSACRPASLLVAPLWLALSLFFLAGPSREAAPLFADAVICRVDASEGLVAAAAAGGGAAAPFDVFALPLCRLPYLVNSAIPPRDAPHVGLDAGGVIEIDLELLPANYVNNLPLPQPRFSGIESLSTVSYFLESPEPDSAEPARGESPSRGLAALPAALSSSSLAPPVAEGSSWLSGPRPLSSAWPWSLADAHAAYRRGVSAAEGLVGALASWLREVVAAVSPTLLYRLADEARSDPESGGLPRLGQKAPEASAGSLLGQVAPMSAAQAWSEHEARRLQSVPVADDPPVVTTVNNTYVLVMDHFQFLFFEQEKDWLPSFTASDGVVASSYVPAFKRLPFTSSRMHVRLRVPRRDRYAVVLLNADGLDLRFRGEVTFMNPGNQHLSVEQIALPATVFALMLLYVITSGGLALLMLVCRRRRWRAVHLLMLGNFLFSALSFALDWRQAVYVQEHGVRQPVLWLASRVLKKMQDIVALMTFILVALGWKTLRSHLSRIEVQFVAGLCVISLYLGLFEIILGGFQGTRYILHALGYICVLVAINANLALLYSHIADATLGPSIGELYHKYDGYKTYRWIFFLYLMKPVTLVFFKLTFLNLEYEQLLSWDEWIFVVVDNFIDYLIYLGLLYAFRPASSMRVLRDLTPDNGNAAVGARSTPPTSVWPA</sequence>
<reference evidence="2 3" key="1">
    <citation type="submission" date="2017-09" db="EMBL/GenBank/DDBJ databases">
        <title>Genome sequencing of Besnoitia besnoiti strain Bb-Ger1.</title>
        <authorList>
            <person name="Schares G."/>
            <person name="Venepally P."/>
            <person name="Lorenzi H.A."/>
        </authorList>
    </citation>
    <scope>NUCLEOTIDE SEQUENCE [LARGE SCALE GENOMIC DNA]</scope>
    <source>
        <strain evidence="2 3">Bb-Ger1</strain>
    </source>
</reference>
<dbReference type="GO" id="GO:0016020">
    <property type="term" value="C:membrane"/>
    <property type="evidence" value="ECO:0007669"/>
    <property type="project" value="InterPro"/>
</dbReference>
<feature type="transmembrane region" description="Helical" evidence="1">
    <location>
        <begin position="924"/>
        <end position="945"/>
    </location>
</feature>
<dbReference type="Proteomes" id="UP000224006">
    <property type="component" value="Chromosome VII"/>
</dbReference>
<dbReference type="PANTHER" id="PTHR21229:SF1">
    <property type="entry name" value="GH17801P"/>
    <property type="match status" value="1"/>
</dbReference>
<dbReference type="VEuPathDB" id="ToxoDB:BESB_077750"/>